<sequence>MKCIYLLLLLSVGVCVSVPAESKEYNHELSELNQRESTYSTFLADTLSPFWQTKVNKGHFVNRQQLNIHYAYVKVADAQGAIVISPGRVEGYEKYQELVYDFTQQGYSVFVIDHQGQGLSSRRLTNKEKGYVEDFDDYVMDLDQFITDIVKPMHQGKLYLVSHSMGGAIGLRYVQQHPNQFNKAVFSSPMWGLNSGAIPKPIAKGIFNVVNWFTTLVTDQSPYFFGARL</sequence>
<dbReference type="GO" id="GO:0016787">
    <property type="term" value="F:hydrolase activity"/>
    <property type="evidence" value="ECO:0007669"/>
    <property type="project" value="UniProtKB-KW"/>
</dbReference>
<feature type="signal peptide" evidence="1">
    <location>
        <begin position="1"/>
        <end position="20"/>
    </location>
</feature>
<evidence type="ECO:0000259" key="2">
    <source>
        <dbReference type="Pfam" id="PF12146"/>
    </source>
</evidence>
<dbReference type="InterPro" id="IPR029058">
    <property type="entry name" value="AB_hydrolase_fold"/>
</dbReference>
<evidence type="ECO:0000313" key="3">
    <source>
        <dbReference type="EMBL" id="MDU0113580.1"/>
    </source>
</evidence>
<dbReference type="RefSeq" id="WP_315947209.1">
    <property type="nucleotide sequence ID" value="NZ_JAWCUA010000009.1"/>
</dbReference>
<dbReference type="EMBL" id="JAWCUA010000009">
    <property type="protein sequence ID" value="MDU0113580.1"/>
    <property type="molecule type" value="Genomic_DNA"/>
</dbReference>
<dbReference type="PANTHER" id="PTHR11614">
    <property type="entry name" value="PHOSPHOLIPASE-RELATED"/>
    <property type="match status" value="1"/>
</dbReference>
<dbReference type="Gene3D" id="3.40.50.1820">
    <property type="entry name" value="alpha/beta hydrolase"/>
    <property type="match status" value="1"/>
</dbReference>
<dbReference type="InterPro" id="IPR051044">
    <property type="entry name" value="MAG_DAG_Lipase"/>
</dbReference>
<accession>A0ABU3R1M3</accession>
<keyword evidence="3" id="KW-0378">Hydrolase</keyword>
<evidence type="ECO:0000256" key="1">
    <source>
        <dbReference type="SAM" id="SignalP"/>
    </source>
</evidence>
<dbReference type="SUPFAM" id="SSF53474">
    <property type="entry name" value="alpha/beta-Hydrolases"/>
    <property type="match status" value="1"/>
</dbReference>
<name>A0ABU3R1M3_9GAMM</name>
<feature type="chain" id="PRO_5047258744" evidence="1">
    <location>
        <begin position="21"/>
        <end position="229"/>
    </location>
</feature>
<keyword evidence="4" id="KW-1185">Reference proteome</keyword>
<protein>
    <submittedName>
        <fullName evidence="3">Alpha/beta fold hydrolase</fullName>
    </submittedName>
</protein>
<evidence type="ECO:0000313" key="4">
    <source>
        <dbReference type="Proteomes" id="UP001257914"/>
    </source>
</evidence>
<keyword evidence="1" id="KW-0732">Signal</keyword>
<dbReference type="Proteomes" id="UP001257914">
    <property type="component" value="Unassembled WGS sequence"/>
</dbReference>
<feature type="domain" description="Serine aminopeptidase S33" evidence="2">
    <location>
        <begin position="77"/>
        <end position="212"/>
    </location>
</feature>
<dbReference type="Pfam" id="PF12146">
    <property type="entry name" value="Hydrolase_4"/>
    <property type="match status" value="1"/>
</dbReference>
<organism evidence="3 4">
    <name type="scientific">Psychrosphaera aquimarina</name>
    <dbReference type="NCBI Taxonomy" id="2044854"/>
    <lineage>
        <taxon>Bacteria</taxon>
        <taxon>Pseudomonadati</taxon>
        <taxon>Pseudomonadota</taxon>
        <taxon>Gammaproteobacteria</taxon>
        <taxon>Alteromonadales</taxon>
        <taxon>Pseudoalteromonadaceae</taxon>
        <taxon>Psychrosphaera</taxon>
    </lineage>
</organism>
<gene>
    <name evidence="3" type="ORF">RT723_11350</name>
</gene>
<proteinExistence type="predicted"/>
<comment type="caution">
    <text evidence="3">The sequence shown here is derived from an EMBL/GenBank/DDBJ whole genome shotgun (WGS) entry which is preliminary data.</text>
</comment>
<dbReference type="InterPro" id="IPR022742">
    <property type="entry name" value="Hydrolase_4"/>
</dbReference>
<reference evidence="3 4" key="1">
    <citation type="submission" date="2023-10" db="EMBL/GenBank/DDBJ databases">
        <title>Psychrosphaera aquimaarina strain SW33 isolated from seawater.</title>
        <authorList>
            <person name="Bayburt H."/>
            <person name="Kim J.M."/>
            <person name="Choi B.J."/>
            <person name="Jeon C.O."/>
        </authorList>
    </citation>
    <scope>NUCLEOTIDE SEQUENCE [LARGE SCALE GENOMIC DNA]</scope>
    <source>
        <strain evidence="3 4">KCTC 52743</strain>
    </source>
</reference>